<dbReference type="eggNOG" id="COG0656">
    <property type="taxonomic scope" value="Bacteria"/>
</dbReference>
<gene>
    <name evidence="8" type="ORF">FC32_GL000392</name>
</gene>
<dbReference type="AlphaFoldDB" id="A0A0R1UBH8"/>
<feature type="domain" description="NADP-dependent oxidoreductase" evidence="7">
    <location>
        <begin position="17"/>
        <end position="267"/>
    </location>
</feature>
<dbReference type="SUPFAM" id="SSF51430">
    <property type="entry name" value="NAD(P)-linked oxidoreductase"/>
    <property type="match status" value="1"/>
</dbReference>
<dbReference type="InterPro" id="IPR020471">
    <property type="entry name" value="AKR"/>
</dbReference>
<evidence type="ECO:0000313" key="9">
    <source>
        <dbReference type="Proteomes" id="UP000051324"/>
    </source>
</evidence>
<evidence type="ECO:0000256" key="2">
    <source>
        <dbReference type="ARBA" id="ARBA00022857"/>
    </source>
</evidence>
<dbReference type="PANTHER" id="PTHR43827">
    <property type="entry name" value="2,5-DIKETO-D-GLUCONIC ACID REDUCTASE"/>
    <property type="match status" value="1"/>
</dbReference>
<dbReference type="OrthoDB" id="9804790at2"/>
<dbReference type="FunFam" id="3.20.20.100:FF:000002">
    <property type="entry name" value="2,5-diketo-D-gluconic acid reductase A"/>
    <property type="match status" value="1"/>
</dbReference>
<dbReference type="PROSITE" id="PS00798">
    <property type="entry name" value="ALDOKETO_REDUCTASE_1"/>
    <property type="match status" value="1"/>
</dbReference>
<dbReference type="Gene3D" id="3.20.20.100">
    <property type="entry name" value="NADP-dependent oxidoreductase domain"/>
    <property type="match status" value="1"/>
</dbReference>
<comment type="caution">
    <text evidence="8">The sequence shown here is derived from an EMBL/GenBank/DDBJ whole genome shotgun (WGS) entry which is preliminary data.</text>
</comment>
<dbReference type="InterPro" id="IPR023210">
    <property type="entry name" value="NADP_OxRdtase_dom"/>
</dbReference>
<dbReference type="GO" id="GO:0016616">
    <property type="term" value="F:oxidoreductase activity, acting on the CH-OH group of donors, NAD or NADP as acceptor"/>
    <property type="evidence" value="ECO:0007669"/>
    <property type="project" value="UniProtKB-ARBA"/>
</dbReference>
<evidence type="ECO:0000256" key="6">
    <source>
        <dbReference type="PIRSR" id="PIRSR000097-3"/>
    </source>
</evidence>
<organism evidence="8 9">
    <name type="scientific">Ligilactobacillus apodemi DSM 16634 = JCM 16172</name>
    <dbReference type="NCBI Taxonomy" id="1423724"/>
    <lineage>
        <taxon>Bacteria</taxon>
        <taxon>Bacillati</taxon>
        <taxon>Bacillota</taxon>
        <taxon>Bacilli</taxon>
        <taxon>Lactobacillales</taxon>
        <taxon>Lactobacillaceae</taxon>
        <taxon>Ligilactobacillus</taxon>
    </lineage>
</organism>
<keyword evidence="9" id="KW-1185">Reference proteome</keyword>
<dbReference type="PIRSF" id="PIRSF000097">
    <property type="entry name" value="AKR"/>
    <property type="match status" value="1"/>
</dbReference>
<comment type="similarity">
    <text evidence="1">Belongs to the aldo/keto reductase family.</text>
</comment>
<evidence type="ECO:0000256" key="1">
    <source>
        <dbReference type="ARBA" id="ARBA00007905"/>
    </source>
</evidence>
<keyword evidence="2" id="KW-0521">NADP</keyword>
<dbReference type="InterPro" id="IPR036812">
    <property type="entry name" value="NAD(P)_OxRdtase_dom_sf"/>
</dbReference>
<dbReference type="PRINTS" id="PR00069">
    <property type="entry name" value="ALDKETRDTASE"/>
</dbReference>
<dbReference type="CDD" id="cd19071">
    <property type="entry name" value="AKR_AKR1-5-like"/>
    <property type="match status" value="1"/>
</dbReference>
<reference evidence="8 9" key="1">
    <citation type="journal article" date="2015" name="Genome Announc.">
        <title>Expanding the biotechnology potential of lactobacilli through comparative genomics of 213 strains and associated genera.</title>
        <authorList>
            <person name="Sun Z."/>
            <person name="Harris H.M."/>
            <person name="McCann A."/>
            <person name="Guo C."/>
            <person name="Argimon S."/>
            <person name="Zhang W."/>
            <person name="Yang X."/>
            <person name="Jeffery I.B."/>
            <person name="Cooney J.C."/>
            <person name="Kagawa T.F."/>
            <person name="Liu W."/>
            <person name="Song Y."/>
            <person name="Salvetti E."/>
            <person name="Wrobel A."/>
            <person name="Rasinkangas P."/>
            <person name="Parkhill J."/>
            <person name="Rea M.C."/>
            <person name="O'Sullivan O."/>
            <person name="Ritari J."/>
            <person name="Douillard F.P."/>
            <person name="Paul Ross R."/>
            <person name="Yang R."/>
            <person name="Briner A.E."/>
            <person name="Felis G.E."/>
            <person name="de Vos W.M."/>
            <person name="Barrangou R."/>
            <person name="Klaenhammer T.R."/>
            <person name="Caufield P.W."/>
            <person name="Cui Y."/>
            <person name="Zhang H."/>
            <person name="O'Toole P.W."/>
        </authorList>
    </citation>
    <scope>NUCLEOTIDE SEQUENCE [LARGE SCALE GENOMIC DNA]</scope>
    <source>
        <strain evidence="8 9">DSM 16634</strain>
    </source>
</reference>
<proteinExistence type="inferred from homology"/>
<dbReference type="PATRIC" id="fig|1423724.4.peg.411"/>
<accession>A0A0R1UBH8</accession>
<evidence type="ECO:0000259" key="7">
    <source>
        <dbReference type="Pfam" id="PF00248"/>
    </source>
</evidence>
<protein>
    <submittedName>
        <fullName evidence="8">Aldo keto reductase</fullName>
    </submittedName>
</protein>
<sequence>MIFTETYTLNNGVKIPKLGLGTWFIPDEDVAQAVYDAVNIGYRHFDTAQAYGNERGVGEGILNSGVAREDLFVTSKLAAEIKDYGDAAQAIDETLTKMGLDYLDLMLIHSPEPWADFRAENYDEGNLAAWSALEDAYRDGKIRAIGVSNFLEKDLANLLENAEIMPMVNQLLVHAGNTPISLLQYCQANDILVEAYSPIAHGEAFENPTLKEMAAKYNVSIPQLCIRYDLQLGTVPLPKTANPTHMADNAKLDFEISAEDMATLKALKGLDYGDSSVFPVFSDKNKAQD</sequence>
<evidence type="ECO:0000256" key="5">
    <source>
        <dbReference type="PIRSR" id="PIRSR000097-2"/>
    </source>
</evidence>
<keyword evidence="3" id="KW-0560">Oxidoreductase</keyword>
<dbReference type="Pfam" id="PF00248">
    <property type="entry name" value="Aldo_ket_red"/>
    <property type="match status" value="1"/>
</dbReference>
<name>A0A0R1UBH8_9LACO</name>
<evidence type="ECO:0000256" key="3">
    <source>
        <dbReference type="ARBA" id="ARBA00023002"/>
    </source>
</evidence>
<dbReference type="Proteomes" id="UP000051324">
    <property type="component" value="Unassembled WGS sequence"/>
</dbReference>
<evidence type="ECO:0000313" key="8">
    <source>
        <dbReference type="EMBL" id="KRL87099.1"/>
    </source>
</evidence>
<dbReference type="EMBL" id="AZFT01000009">
    <property type="protein sequence ID" value="KRL87099.1"/>
    <property type="molecule type" value="Genomic_DNA"/>
</dbReference>
<feature type="binding site" evidence="5">
    <location>
        <position position="109"/>
    </location>
    <ligand>
        <name>substrate</name>
    </ligand>
</feature>
<feature type="active site" description="Proton donor" evidence="4">
    <location>
        <position position="51"/>
    </location>
</feature>
<dbReference type="RefSeq" id="WP_025087934.1">
    <property type="nucleotide sequence ID" value="NZ_AZFT01000009.1"/>
</dbReference>
<feature type="site" description="Lowers pKa of active site Tyr" evidence="6">
    <location>
        <position position="76"/>
    </location>
</feature>
<dbReference type="STRING" id="1423724.FC32_GL000392"/>
<dbReference type="PANTHER" id="PTHR43827:SF3">
    <property type="entry name" value="NADP-DEPENDENT OXIDOREDUCTASE DOMAIN-CONTAINING PROTEIN"/>
    <property type="match status" value="1"/>
</dbReference>
<evidence type="ECO:0000256" key="4">
    <source>
        <dbReference type="PIRSR" id="PIRSR000097-1"/>
    </source>
</evidence>
<dbReference type="InterPro" id="IPR018170">
    <property type="entry name" value="Aldo/ket_reductase_CS"/>
</dbReference>
<dbReference type="PROSITE" id="PS00062">
    <property type="entry name" value="ALDOKETO_REDUCTASE_2"/>
    <property type="match status" value="1"/>
</dbReference>